<reference evidence="1 2" key="1">
    <citation type="submission" date="2020-04" db="EMBL/GenBank/DDBJ databases">
        <authorList>
            <person name="Alioto T."/>
            <person name="Alioto T."/>
            <person name="Gomez Garrido J."/>
        </authorList>
    </citation>
    <scope>NUCLEOTIDE SEQUENCE [LARGE SCALE GENOMIC DNA]</scope>
</reference>
<dbReference type="AlphaFoldDB" id="A0A8S1C5T0"/>
<dbReference type="EMBL" id="CADEPI010000016">
    <property type="protein sequence ID" value="CAB3364492.1"/>
    <property type="molecule type" value="Genomic_DNA"/>
</dbReference>
<proteinExistence type="predicted"/>
<dbReference type="Proteomes" id="UP000494165">
    <property type="component" value="Unassembled WGS sequence"/>
</dbReference>
<evidence type="ECO:0000313" key="1">
    <source>
        <dbReference type="EMBL" id="CAB3364492.1"/>
    </source>
</evidence>
<keyword evidence="2" id="KW-1185">Reference proteome</keyword>
<comment type="caution">
    <text evidence="1">The sequence shown here is derived from an EMBL/GenBank/DDBJ whole genome shotgun (WGS) entry which is preliminary data.</text>
</comment>
<organism evidence="1 2">
    <name type="scientific">Cloeon dipterum</name>
    <dbReference type="NCBI Taxonomy" id="197152"/>
    <lineage>
        <taxon>Eukaryota</taxon>
        <taxon>Metazoa</taxon>
        <taxon>Ecdysozoa</taxon>
        <taxon>Arthropoda</taxon>
        <taxon>Hexapoda</taxon>
        <taxon>Insecta</taxon>
        <taxon>Pterygota</taxon>
        <taxon>Palaeoptera</taxon>
        <taxon>Ephemeroptera</taxon>
        <taxon>Pisciforma</taxon>
        <taxon>Baetidae</taxon>
        <taxon>Cloeon</taxon>
    </lineage>
</organism>
<sequence>MEDPFTTTRLKRLIAEAAVKEYLAKAWNTLLVGSRQWLQQHSRDSREEVLARKNVRTPSLDANDFVVAGEYPFASACFMIASFLSLT</sequence>
<name>A0A8S1C5T0_9INSE</name>
<accession>A0A8S1C5T0</accession>
<evidence type="ECO:0000313" key="2">
    <source>
        <dbReference type="Proteomes" id="UP000494165"/>
    </source>
</evidence>
<protein>
    <submittedName>
        <fullName evidence="1">Uncharacterized protein</fullName>
    </submittedName>
</protein>
<gene>
    <name evidence="1" type="ORF">CLODIP_2_CD09273</name>
</gene>